<evidence type="ECO:0000256" key="2">
    <source>
        <dbReference type="ARBA" id="ARBA00010219"/>
    </source>
</evidence>
<organism evidence="10 11">
    <name type="scientific">Flavobacterium okayamense</name>
    <dbReference type="NCBI Taxonomy" id="2830782"/>
    <lineage>
        <taxon>Bacteria</taxon>
        <taxon>Pseudomonadati</taxon>
        <taxon>Bacteroidota</taxon>
        <taxon>Flavobacteriia</taxon>
        <taxon>Flavobacteriales</taxon>
        <taxon>Flavobacteriaceae</taxon>
        <taxon>Flavobacterium</taxon>
    </lineage>
</organism>
<dbReference type="Proteomes" id="UP000825258">
    <property type="component" value="Chromosome"/>
</dbReference>
<feature type="binding site" evidence="8">
    <location>
        <begin position="207"/>
        <end position="208"/>
    </location>
    <ligand>
        <name>substrate</name>
    </ligand>
</feature>
<sequence length="278" mass="31224">MFNILLIIRTFVFEFTLNMKLTFYKYQGTGNDFIMIDNRTLFFPKNDTKLVAFLCNRKFGIGADGLILLENHEKYDFKMVYYNSDGNESSMCGNGGRSLVAFAKQLEVINNEAEFEAIDGYHYASIDENNIVSLQMIDVDSIKIEPNYTFLNTGSPHHIQLVDDLKKVNVKDEGAKIRYSELYGNAGSNINFVSQVTNDTFSVRTYERGVEDETLSCGTGVTAVALAMYANHKTDSNKVKLNVEGGELAVSFNEKNGSFSDVFLIGPAKFVFRGEIEI</sequence>
<evidence type="ECO:0000256" key="7">
    <source>
        <dbReference type="ARBA" id="ARBA00051712"/>
    </source>
</evidence>
<dbReference type="InterPro" id="IPR001653">
    <property type="entry name" value="DAP_epimerase_DapF"/>
</dbReference>
<dbReference type="NCBIfam" id="TIGR00652">
    <property type="entry name" value="DapF"/>
    <property type="match status" value="1"/>
</dbReference>
<dbReference type="Pfam" id="PF01678">
    <property type="entry name" value="DAP_epimerase"/>
    <property type="match status" value="2"/>
</dbReference>
<dbReference type="PANTHER" id="PTHR31689">
    <property type="entry name" value="DIAMINOPIMELATE EPIMERASE, CHLOROPLASTIC"/>
    <property type="match status" value="1"/>
</dbReference>
<feature type="active site" description="Proton donor" evidence="8">
    <location>
        <position position="92"/>
    </location>
</feature>
<comment type="subcellular location">
    <subcellularLocation>
        <location evidence="8">Cytoplasm</location>
    </subcellularLocation>
</comment>
<feature type="active site" description="Proton acceptor" evidence="8">
    <location>
        <position position="217"/>
    </location>
</feature>
<reference evidence="10 11" key="1">
    <citation type="submission" date="2021-06" db="EMBL/GenBank/DDBJ databases">
        <title>Whole genome sequences of Flavobacterium sp. KK2020170 and assembly.</title>
        <authorList>
            <person name="Kitahara K."/>
            <person name="Miyoshi S."/>
            <person name="Uesaka K."/>
        </authorList>
    </citation>
    <scope>NUCLEOTIDE SEQUENCE [LARGE SCALE GENOMIC DNA]</scope>
    <source>
        <strain evidence="10 11">KK2020170</strain>
    </source>
</reference>
<feature type="binding site" evidence="8">
    <location>
        <begin position="218"/>
        <end position="219"/>
    </location>
    <ligand>
        <name>substrate</name>
    </ligand>
</feature>
<evidence type="ECO:0000313" key="11">
    <source>
        <dbReference type="Proteomes" id="UP000825258"/>
    </source>
</evidence>
<feature type="binding site" evidence="8">
    <location>
        <position position="83"/>
    </location>
    <ligand>
        <name>substrate</name>
    </ligand>
</feature>
<evidence type="ECO:0000313" key="10">
    <source>
        <dbReference type="EMBL" id="BCY27140.1"/>
    </source>
</evidence>
<feature type="site" description="Could be important to modulate the pK values of the two catalytic cysteine residues" evidence="8">
    <location>
        <position position="157"/>
    </location>
</feature>
<dbReference type="PROSITE" id="PS01326">
    <property type="entry name" value="DAP_EPIMERASE"/>
    <property type="match status" value="1"/>
</dbReference>
<evidence type="ECO:0000256" key="4">
    <source>
        <dbReference type="ARBA" id="ARBA00022605"/>
    </source>
</evidence>
<comment type="subunit">
    <text evidence="8">Homodimer.</text>
</comment>
<comment type="catalytic activity">
    <reaction evidence="7 8">
        <text>(2S,6S)-2,6-diaminopimelate = meso-2,6-diaminopimelate</text>
        <dbReference type="Rhea" id="RHEA:15393"/>
        <dbReference type="ChEBI" id="CHEBI:57609"/>
        <dbReference type="ChEBI" id="CHEBI:57791"/>
        <dbReference type="EC" id="5.1.1.7"/>
    </reaction>
</comment>
<accession>A0ABM7S1L1</accession>
<evidence type="ECO:0000256" key="8">
    <source>
        <dbReference type="HAMAP-Rule" id="MF_00197"/>
    </source>
</evidence>
<name>A0ABM7S1L1_9FLAO</name>
<evidence type="ECO:0000256" key="9">
    <source>
        <dbReference type="PROSITE-ProRule" id="PRU10125"/>
    </source>
</evidence>
<evidence type="ECO:0000256" key="1">
    <source>
        <dbReference type="ARBA" id="ARBA00005196"/>
    </source>
</evidence>
<feature type="binding site" evidence="8">
    <location>
        <begin position="93"/>
        <end position="94"/>
    </location>
    <ligand>
        <name>substrate</name>
    </ligand>
</feature>
<dbReference type="SUPFAM" id="SSF54506">
    <property type="entry name" value="Diaminopimelate epimerase-like"/>
    <property type="match status" value="2"/>
</dbReference>
<proteinExistence type="inferred from homology"/>
<comment type="similarity">
    <text evidence="2 8">Belongs to the diaminopimelate epimerase family.</text>
</comment>
<protein>
    <recommendedName>
        <fullName evidence="3 8">Diaminopimelate epimerase</fullName>
        <shortName evidence="8">DAP epimerase</shortName>
        <ecNumber evidence="3 8">5.1.1.7</ecNumber>
    </recommendedName>
    <alternativeName>
        <fullName evidence="8">PLP-independent amino acid racemase</fullName>
    </alternativeName>
</protein>
<keyword evidence="5 8" id="KW-0457">Lysine biosynthesis</keyword>
<evidence type="ECO:0000256" key="3">
    <source>
        <dbReference type="ARBA" id="ARBA00013080"/>
    </source>
</evidence>
<keyword evidence="4 8" id="KW-0028">Amino-acid biosynthesis</keyword>
<dbReference type="InterPro" id="IPR018510">
    <property type="entry name" value="DAP_epimerase_AS"/>
</dbReference>
<feature type="binding site" evidence="8">
    <location>
        <position position="189"/>
    </location>
    <ligand>
        <name>substrate</name>
    </ligand>
</feature>
<feature type="active site" evidence="9">
    <location>
        <position position="92"/>
    </location>
</feature>
<feature type="site" description="Could be important to modulate the pK values of the two catalytic cysteine residues" evidence="8">
    <location>
        <position position="207"/>
    </location>
</feature>
<comment type="pathway">
    <text evidence="1 8">Amino-acid biosynthesis; L-lysine biosynthesis via DAP pathway; DL-2,6-diaminopimelate from LL-2,6-diaminopimelate: step 1/1.</text>
</comment>
<evidence type="ECO:0000256" key="5">
    <source>
        <dbReference type="ARBA" id="ARBA00023154"/>
    </source>
</evidence>
<dbReference type="HAMAP" id="MF_00197">
    <property type="entry name" value="DAP_epimerase"/>
    <property type="match status" value="1"/>
</dbReference>
<keyword evidence="6 8" id="KW-0413">Isomerase</keyword>
<dbReference type="EC" id="5.1.1.7" evidence="3 8"/>
<comment type="caution">
    <text evidence="8">Lacks conserved residue(s) required for the propagation of feature annotation.</text>
</comment>
<feature type="binding site" evidence="8">
    <location>
        <position position="31"/>
    </location>
    <ligand>
        <name>substrate</name>
    </ligand>
</feature>
<dbReference type="Gene3D" id="3.10.310.10">
    <property type="entry name" value="Diaminopimelate Epimerase, Chain A, domain 1"/>
    <property type="match status" value="2"/>
</dbReference>
<keyword evidence="11" id="KW-1185">Reference proteome</keyword>
<evidence type="ECO:0000256" key="6">
    <source>
        <dbReference type="ARBA" id="ARBA00023235"/>
    </source>
</evidence>
<gene>
    <name evidence="8 10" type="primary">dapF</name>
    <name evidence="10" type="ORF">KK2020170_00080</name>
</gene>
<dbReference type="PANTHER" id="PTHR31689:SF0">
    <property type="entry name" value="DIAMINOPIMELATE EPIMERASE"/>
    <property type="match status" value="1"/>
</dbReference>
<comment type="function">
    <text evidence="8">Catalyzes the stereoinversion of LL-2,6-diaminopimelate (L,L-DAP) to meso-diaminopimelate (meso-DAP), a precursor of L-lysine and an essential component of the bacterial peptidoglycan.</text>
</comment>
<dbReference type="EMBL" id="AP024749">
    <property type="protein sequence ID" value="BCY27140.1"/>
    <property type="molecule type" value="Genomic_DNA"/>
</dbReference>
<keyword evidence="8" id="KW-0963">Cytoplasm</keyword>